<dbReference type="PRINTS" id="PR00465">
    <property type="entry name" value="EP450IV"/>
</dbReference>
<evidence type="ECO:0000256" key="5">
    <source>
        <dbReference type="ARBA" id="ARBA00010617"/>
    </source>
</evidence>
<comment type="function">
    <text evidence="2">May be involved in the metabolism of insect hormones and in the breakdown of synthetic insecticides.</text>
</comment>
<dbReference type="GO" id="GO:0004497">
    <property type="term" value="F:monooxygenase activity"/>
    <property type="evidence" value="ECO:0007669"/>
    <property type="project" value="UniProtKB-KW"/>
</dbReference>
<keyword evidence="8" id="KW-0256">Endoplasmic reticulum</keyword>
<dbReference type="Gene3D" id="1.10.630.10">
    <property type="entry name" value="Cytochrome P450"/>
    <property type="match status" value="1"/>
</dbReference>
<keyword evidence="6" id="KW-0349">Heme</keyword>
<dbReference type="AlphaFoldDB" id="A0A482W5X4"/>
<gene>
    <name evidence="14" type="ORF">BDFB_015276</name>
</gene>
<protein>
    <submittedName>
        <fullName evidence="14">p450 domain containing protein</fullName>
    </submittedName>
</protein>
<dbReference type="InterPro" id="IPR002403">
    <property type="entry name" value="Cyt_P450_E_grp-IV"/>
</dbReference>
<dbReference type="InterPro" id="IPR036396">
    <property type="entry name" value="Cyt_P450_sf"/>
</dbReference>
<evidence type="ECO:0000313" key="14">
    <source>
        <dbReference type="EMBL" id="RZC40466.1"/>
    </source>
</evidence>
<dbReference type="InterPro" id="IPR050476">
    <property type="entry name" value="Insect_CytP450_Detox"/>
</dbReference>
<dbReference type="Pfam" id="PF00067">
    <property type="entry name" value="p450"/>
    <property type="match status" value="1"/>
</dbReference>
<evidence type="ECO:0000256" key="7">
    <source>
        <dbReference type="ARBA" id="ARBA00022723"/>
    </source>
</evidence>
<evidence type="ECO:0000256" key="8">
    <source>
        <dbReference type="ARBA" id="ARBA00022824"/>
    </source>
</evidence>
<organism evidence="14 15">
    <name type="scientific">Asbolus verrucosus</name>
    <name type="common">Desert ironclad beetle</name>
    <dbReference type="NCBI Taxonomy" id="1661398"/>
    <lineage>
        <taxon>Eukaryota</taxon>
        <taxon>Metazoa</taxon>
        <taxon>Ecdysozoa</taxon>
        <taxon>Arthropoda</taxon>
        <taxon>Hexapoda</taxon>
        <taxon>Insecta</taxon>
        <taxon>Pterygota</taxon>
        <taxon>Neoptera</taxon>
        <taxon>Endopterygota</taxon>
        <taxon>Coleoptera</taxon>
        <taxon>Polyphaga</taxon>
        <taxon>Cucujiformia</taxon>
        <taxon>Tenebrionidae</taxon>
        <taxon>Pimeliinae</taxon>
        <taxon>Asbolus</taxon>
    </lineage>
</organism>
<dbReference type="PANTHER" id="PTHR24292:SF100">
    <property type="entry name" value="CYTOCHROME P450 6A16, ISOFORM B-RELATED"/>
    <property type="match status" value="1"/>
</dbReference>
<sequence length="77" mass="9019">MRKYPPVALLTRKCVKDYKVPDADVVIENGTSVIIPVLGIHYDEEYYPDPEKFDPDRFSEENKRLRHNYAYLPFGEG</sequence>
<evidence type="ECO:0000256" key="3">
    <source>
        <dbReference type="ARBA" id="ARBA00004174"/>
    </source>
</evidence>
<keyword evidence="9" id="KW-0492">Microsome</keyword>
<dbReference type="PANTHER" id="PTHR24292">
    <property type="entry name" value="CYTOCHROME P450"/>
    <property type="match status" value="1"/>
</dbReference>
<reference evidence="14 15" key="1">
    <citation type="submission" date="2017-03" db="EMBL/GenBank/DDBJ databases">
        <title>Genome of the blue death feigning beetle - Asbolus verrucosus.</title>
        <authorList>
            <person name="Rider S.D."/>
        </authorList>
    </citation>
    <scope>NUCLEOTIDE SEQUENCE [LARGE SCALE GENOMIC DNA]</scope>
    <source>
        <strain evidence="14">Butters</strain>
        <tissue evidence="14">Head and leg muscle</tissue>
    </source>
</reference>
<dbReference type="GO" id="GO:0005506">
    <property type="term" value="F:iron ion binding"/>
    <property type="evidence" value="ECO:0007669"/>
    <property type="project" value="InterPro"/>
</dbReference>
<keyword evidence="12" id="KW-0503">Monooxygenase</keyword>
<dbReference type="STRING" id="1661398.A0A482W5X4"/>
<evidence type="ECO:0000256" key="1">
    <source>
        <dbReference type="ARBA" id="ARBA00001971"/>
    </source>
</evidence>
<proteinExistence type="inferred from homology"/>
<feature type="non-terminal residue" evidence="14">
    <location>
        <position position="77"/>
    </location>
</feature>
<dbReference type="OrthoDB" id="2789670at2759"/>
<accession>A0A482W5X4</accession>
<evidence type="ECO:0000313" key="15">
    <source>
        <dbReference type="Proteomes" id="UP000292052"/>
    </source>
</evidence>
<evidence type="ECO:0000256" key="4">
    <source>
        <dbReference type="ARBA" id="ARBA00004406"/>
    </source>
</evidence>
<comment type="similarity">
    <text evidence="5">Belongs to the cytochrome P450 family.</text>
</comment>
<evidence type="ECO:0000256" key="6">
    <source>
        <dbReference type="ARBA" id="ARBA00022617"/>
    </source>
</evidence>
<keyword evidence="15" id="KW-1185">Reference proteome</keyword>
<dbReference type="GO" id="GO:0005789">
    <property type="term" value="C:endoplasmic reticulum membrane"/>
    <property type="evidence" value="ECO:0007669"/>
    <property type="project" value="UniProtKB-SubCell"/>
</dbReference>
<evidence type="ECO:0000256" key="2">
    <source>
        <dbReference type="ARBA" id="ARBA00003690"/>
    </source>
</evidence>
<comment type="cofactor">
    <cofactor evidence="1">
        <name>heme</name>
        <dbReference type="ChEBI" id="CHEBI:30413"/>
    </cofactor>
</comment>
<dbReference type="EMBL" id="QDEB01025970">
    <property type="protein sequence ID" value="RZC40466.1"/>
    <property type="molecule type" value="Genomic_DNA"/>
</dbReference>
<comment type="subcellular location">
    <subcellularLocation>
        <location evidence="4">Endoplasmic reticulum membrane</location>
        <topology evidence="4">Peripheral membrane protein</topology>
    </subcellularLocation>
    <subcellularLocation>
        <location evidence="3">Microsome membrane</location>
        <topology evidence="3">Peripheral membrane protein</topology>
    </subcellularLocation>
</comment>
<evidence type="ECO:0000256" key="11">
    <source>
        <dbReference type="ARBA" id="ARBA00023004"/>
    </source>
</evidence>
<dbReference type="SUPFAM" id="SSF48264">
    <property type="entry name" value="Cytochrome P450"/>
    <property type="match status" value="1"/>
</dbReference>
<evidence type="ECO:0000256" key="12">
    <source>
        <dbReference type="ARBA" id="ARBA00023033"/>
    </source>
</evidence>
<dbReference type="InterPro" id="IPR001128">
    <property type="entry name" value="Cyt_P450"/>
</dbReference>
<dbReference type="GO" id="GO:0016705">
    <property type="term" value="F:oxidoreductase activity, acting on paired donors, with incorporation or reduction of molecular oxygen"/>
    <property type="evidence" value="ECO:0007669"/>
    <property type="project" value="InterPro"/>
</dbReference>
<keyword evidence="7" id="KW-0479">Metal-binding</keyword>
<keyword evidence="10" id="KW-0560">Oxidoreductase</keyword>
<evidence type="ECO:0000256" key="9">
    <source>
        <dbReference type="ARBA" id="ARBA00022848"/>
    </source>
</evidence>
<evidence type="ECO:0000256" key="13">
    <source>
        <dbReference type="ARBA" id="ARBA00023136"/>
    </source>
</evidence>
<comment type="caution">
    <text evidence="14">The sequence shown here is derived from an EMBL/GenBank/DDBJ whole genome shotgun (WGS) entry which is preliminary data.</text>
</comment>
<evidence type="ECO:0000256" key="10">
    <source>
        <dbReference type="ARBA" id="ARBA00023002"/>
    </source>
</evidence>
<keyword evidence="11" id="KW-0408">Iron</keyword>
<dbReference type="GO" id="GO:0020037">
    <property type="term" value="F:heme binding"/>
    <property type="evidence" value="ECO:0007669"/>
    <property type="project" value="InterPro"/>
</dbReference>
<dbReference type="Proteomes" id="UP000292052">
    <property type="component" value="Unassembled WGS sequence"/>
</dbReference>
<keyword evidence="13" id="KW-0472">Membrane</keyword>
<name>A0A482W5X4_ASBVE</name>